<name>A0ABR2VZG8_9FUNG</name>
<dbReference type="EMBL" id="JASJQH010007285">
    <property type="protein sequence ID" value="KAK9711385.1"/>
    <property type="molecule type" value="Genomic_DNA"/>
</dbReference>
<keyword evidence="8" id="KW-1185">Reference proteome</keyword>
<protein>
    <submittedName>
        <fullName evidence="7">Zinc transporter</fullName>
    </submittedName>
</protein>
<dbReference type="Pfam" id="PF02535">
    <property type="entry name" value="Zip"/>
    <property type="match status" value="1"/>
</dbReference>
<evidence type="ECO:0000256" key="2">
    <source>
        <dbReference type="ARBA" id="ARBA00022692"/>
    </source>
</evidence>
<feature type="transmembrane region" description="Helical" evidence="6">
    <location>
        <begin position="297"/>
        <end position="322"/>
    </location>
</feature>
<accession>A0ABR2VZG8</accession>
<dbReference type="InterPro" id="IPR003689">
    <property type="entry name" value="ZIP"/>
</dbReference>
<evidence type="ECO:0000256" key="4">
    <source>
        <dbReference type="ARBA" id="ARBA00023136"/>
    </source>
</evidence>
<feature type="transmembrane region" description="Helical" evidence="6">
    <location>
        <begin position="20"/>
        <end position="40"/>
    </location>
</feature>
<dbReference type="PANTHER" id="PTHR11040">
    <property type="entry name" value="ZINC/IRON TRANSPORTER"/>
    <property type="match status" value="1"/>
</dbReference>
<feature type="transmembrane region" description="Helical" evidence="6">
    <location>
        <begin position="342"/>
        <end position="364"/>
    </location>
</feature>
<keyword evidence="4 6" id="KW-0472">Membrane</keyword>
<keyword evidence="3 6" id="KW-1133">Transmembrane helix</keyword>
<feature type="compositionally biased region" description="Basic and acidic residues" evidence="5">
    <location>
        <begin position="212"/>
        <end position="221"/>
    </location>
</feature>
<keyword evidence="2 6" id="KW-0812">Transmembrane</keyword>
<gene>
    <name evidence="7" type="primary">ZRT3_2</name>
    <name evidence="7" type="ORF">K7432_007882</name>
</gene>
<feature type="transmembrane region" description="Helical" evidence="6">
    <location>
        <begin position="60"/>
        <end position="82"/>
    </location>
</feature>
<feature type="transmembrane region" description="Helical" evidence="6">
    <location>
        <begin position="409"/>
        <end position="428"/>
    </location>
</feature>
<reference evidence="7 8" key="1">
    <citation type="submission" date="2023-04" db="EMBL/GenBank/DDBJ databases">
        <title>Genome of Basidiobolus ranarum AG-B5.</title>
        <authorList>
            <person name="Stajich J.E."/>
            <person name="Carter-House D."/>
            <person name="Gryganskyi A."/>
        </authorList>
    </citation>
    <scope>NUCLEOTIDE SEQUENCE [LARGE SCALE GENOMIC DNA]</scope>
    <source>
        <strain evidence="7 8">AG-B5</strain>
    </source>
</reference>
<feature type="region of interest" description="Disordered" evidence="5">
    <location>
        <begin position="212"/>
        <end position="243"/>
    </location>
</feature>
<sequence>MTLYYANFWSQENDTSSAETWILVLGSSLACLLGASIVFLDGIAHRVFKSDFRITESRTFLASSLGLASGIMMYSSLVVLLPESRHFLVESNLVGNYVDVALMCVFASGTILAFLLNRLIQWISPHDICPCHPPSLDELDEETTVGMPSTAVDIKTPHEHETSRLLPSHEPVSNPSYGSHHNHCHSYTPDVTCPDPHPSHSRVVVDDHLHHENDHHHHEQTPNEGHVHHHHHHHHDNQEEQKQCETLHRRTSVHCHDNVCMADVAAVETETKEKMQLLTVGIQTAVAISIHKFPEGLIMFLGSHVSSSLGLGLFLAIAIHNIPEGLMISIPLYASTGSPTKAFLYAGILGGLSQPFGAIVGYILLKEMQATQISILYGLVFGAVSGLMTVIVIQGMLPSAFRYDTKGNMVVTWFLIGLLIIGFASASFESH</sequence>
<evidence type="ECO:0000313" key="8">
    <source>
        <dbReference type="Proteomes" id="UP001479436"/>
    </source>
</evidence>
<evidence type="ECO:0000256" key="6">
    <source>
        <dbReference type="SAM" id="Phobius"/>
    </source>
</evidence>
<organism evidence="7 8">
    <name type="scientific">Basidiobolus ranarum</name>
    <dbReference type="NCBI Taxonomy" id="34480"/>
    <lineage>
        <taxon>Eukaryota</taxon>
        <taxon>Fungi</taxon>
        <taxon>Fungi incertae sedis</taxon>
        <taxon>Zoopagomycota</taxon>
        <taxon>Entomophthoromycotina</taxon>
        <taxon>Basidiobolomycetes</taxon>
        <taxon>Basidiobolales</taxon>
        <taxon>Basidiobolaceae</taxon>
        <taxon>Basidiobolus</taxon>
    </lineage>
</organism>
<evidence type="ECO:0000256" key="1">
    <source>
        <dbReference type="ARBA" id="ARBA00004141"/>
    </source>
</evidence>
<evidence type="ECO:0000256" key="5">
    <source>
        <dbReference type="SAM" id="MobiDB-lite"/>
    </source>
</evidence>
<evidence type="ECO:0000313" key="7">
    <source>
        <dbReference type="EMBL" id="KAK9711385.1"/>
    </source>
</evidence>
<proteinExistence type="predicted"/>
<comment type="caution">
    <text evidence="7">The sequence shown here is derived from an EMBL/GenBank/DDBJ whole genome shotgun (WGS) entry which is preliminary data.</text>
</comment>
<dbReference type="Proteomes" id="UP001479436">
    <property type="component" value="Unassembled WGS sequence"/>
</dbReference>
<feature type="transmembrane region" description="Helical" evidence="6">
    <location>
        <begin position="94"/>
        <end position="116"/>
    </location>
</feature>
<dbReference type="PANTHER" id="PTHR11040:SF210">
    <property type="entry name" value="ZINC-REGULATED TRANSPORTER 3"/>
    <property type="match status" value="1"/>
</dbReference>
<comment type="subcellular location">
    <subcellularLocation>
        <location evidence="1">Membrane</location>
        <topology evidence="1">Multi-pass membrane protein</topology>
    </subcellularLocation>
</comment>
<feature type="transmembrane region" description="Helical" evidence="6">
    <location>
        <begin position="376"/>
        <end position="397"/>
    </location>
</feature>
<evidence type="ECO:0000256" key="3">
    <source>
        <dbReference type="ARBA" id="ARBA00022989"/>
    </source>
</evidence>